<comment type="caution">
    <text evidence="1">The sequence shown here is derived from an EMBL/GenBank/DDBJ whole genome shotgun (WGS) entry which is preliminary data.</text>
</comment>
<sequence length="73" mass="8160">MKLRLEHYIYDFNNRGLSYETAEAIADIESTILSLSSQDLTKSNSLCLSLAASQSSTVLLSQKDDNQLFKLTD</sequence>
<reference evidence="1" key="1">
    <citation type="submission" date="2021-06" db="EMBL/GenBank/DDBJ databases">
        <authorList>
            <person name="Kallberg Y."/>
            <person name="Tangrot J."/>
            <person name="Rosling A."/>
        </authorList>
    </citation>
    <scope>NUCLEOTIDE SEQUENCE</scope>
    <source>
        <strain evidence="1">MA453B</strain>
    </source>
</reference>
<organism evidence="1 2">
    <name type="scientific">Dentiscutata erythropus</name>
    <dbReference type="NCBI Taxonomy" id="1348616"/>
    <lineage>
        <taxon>Eukaryota</taxon>
        <taxon>Fungi</taxon>
        <taxon>Fungi incertae sedis</taxon>
        <taxon>Mucoromycota</taxon>
        <taxon>Glomeromycotina</taxon>
        <taxon>Glomeromycetes</taxon>
        <taxon>Diversisporales</taxon>
        <taxon>Gigasporaceae</taxon>
        <taxon>Dentiscutata</taxon>
    </lineage>
</organism>
<accession>A0A9N9B196</accession>
<name>A0A9N9B196_9GLOM</name>
<dbReference type="AlphaFoldDB" id="A0A9N9B196"/>
<proteinExistence type="predicted"/>
<evidence type="ECO:0000313" key="2">
    <source>
        <dbReference type="Proteomes" id="UP000789405"/>
    </source>
</evidence>
<dbReference type="EMBL" id="CAJVPY010002087">
    <property type="protein sequence ID" value="CAG8548042.1"/>
    <property type="molecule type" value="Genomic_DNA"/>
</dbReference>
<dbReference type="Proteomes" id="UP000789405">
    <property type="component" value="Unassembled WGS sequence"/>
</dbReference>
<evidence type="ECO:0000313" key="1">
    <source>
        <dbReference type="EMBL" id="CAG8548042.1"/>
    </source>
</evidence>
<gene>
    <name evidence="1" type="ORF">DERYTH_LOCUS5129</name>
</gene>
<protein>
    <submittedName>
        <fullName evidence="1">18017_t:CDS:1</fullName>
    </submittedName>
</protein>
<keyword evidence="2" id="KW-1185">Reference proteome</keyword>